<feature type="domain" description="FRG" evidence="1">
    <location>
        <begin position="34"/>
        <end position="128"/>
    </location>
</feature>
<reference evidence="2 3" key="1">
    <citation type="submission" date="2022-07" db="EMBL/GenBank/DDBJ databases">
        <title>Methylomonas rivi sp. nov., Methylomonas rosea sp. nov., Methylomonas aureus sp. nov. and Methylomonas subterranea sp. nov., four novel methanotrophs isolated from a freshwater creek and the deep terrestrial subsurface.</title>
        <authorList>
            <person name="Abin C."/>
            <person name="Sankaranarayanan K."/>
            <person name="Garner C."/>
            <person name="Sindelar R."/>
            <person name="Kotary K."/>
            <person name="Garner R."/>
            <person name="Barclay S."/>
            <person name="Lawson P."/>
            <person name="Krumholz L."/>
        </authorList>
    </citation>
    <scope>NUCLEOTIDE SEQUENCE [LARGE SCALE GENOMIC DNA]</scope>
    <source>
        <strain evidence="2 3">WSC-7</strain>
    </source>
</reference>
<evidence type="ECO:0000313" key="3">
    <source>
        <dbReference type="Proteomes" id="UP001524570"/>
    </source>
</evidence>
<protein>
    <submittedName>
        <fullName evidence="2">FRG domain-containing protein</fullName>
    </submittedName>
</protein>
<dbReference type="RefSeq" id="WP_256608066.1">
    <property type="nucleotide sequence ID" value="NZ_JANIBL010000059.1"/>
</dbReference>
<name>A0ABT1TX14_9GAMM</name>
<dbReference type="InterPro" id="IPR014966">
    <property type="entry name" value="FRG-dom"/>
</dbReference>
<dbReference type="SMART" id="SM00901">
    <property type="entry name" value="FRG"/>
    <property type="match status" value="1"/>
</dbReference>
<evidence type="ECO:0000313" key="2">
    <source>
        <dbReference type="EMBL" id="MCQ8119138.1"/>
    </source>
</evidence>
<sequence length="243" mass="27890">MDTIAMQAKYEEDECKTVTELIELFREHQKSVNNSRRPLIRGERKFSYEPTAGIFRNEVARDSEVAIFNEFQRHIPAYSSADTSNLWNVMALAQHHGLPTRLLDWTTNPLVAAYFACEGESDSDSAVWIIWGFDNEDAPPLPPNPEDINRVFCVTPWVISPRIQAQSGEFTAHPNGNPISEFLTNKDQILKIRISKELRIRILVQLDLIGINRRTLFPDLDGLAQYLRWRTDPKLIDVGLVRN</sequence>
<dbReference type="Pfam" id="PF08867">
    <property type="entry name" value="FRG"/>
    <property type="match status" value="1"/>
</dbReference>
<comment type="caution">
    <text evidence="2">The sequence shown here is derived from an EMBL/GenBank/DDBJ whole genome shotgun (WGS) entry which is preliminary data.</text>
</comment>
<evidence type="ECO:0000259" key="1">
    <source>
        <dbReference type="SMART" id="SM00901"/>
    </source>
</evidence>
<organism evidence="2 3">
    <name type="scientific">Methylomonas rosea</name>
    <dbReference type="NCBI Taxonomy" id="2952227"/>
    <lineage>
        <taxon>Bacteria</taxon>
        <taxon>Pseudomonadati</taxon>
        <taxon>Pseudomonadota</taxon>
        <taxon>Gammaproteobacteria</taxon>
        <taxon>Methylococcales</taxon>
        <taxon>Methylococcaceae</taxon>
        <taxon>Methylomonas</taxon>
    </lineage>
</organism>
<proteinExistence type="predicted"/>
<keyword evidence="3" id="KW-1185">Reference proteome</keyword>
<accession>A0ABT1TX14</accession>
<gene>
    <name evidence="2" type="ORF">NP589_17005</name>
</gene>
<dbReference type="EMBL" id="JANIBL010000059">
    <property type="protein sequence ID" value="MCQ8119138.1"/>
    <property type="molecule type" value="Genomic_DNA"/>
</dbReference>
<dbReference type="Proteomes" id="UP001524570">
    <property type="component" value="Unassembled WGS sequence"/>
</dbReference>